<dbReference type="InterPro" id="IPR017871">
    <property type="entry name" value="ABC_transporter-like_CS"/>
</dbReference>
<dbReference type="PANTHER" id="PTHR24220">
    <property type="entry name" value="IMPORT ATP-BINDING PROTEIN"/>
    <property type="match status" value="1"/>
</dbReference>
<dbReference type="SMART" id="SM00382">
    <property type="entry name" value="AAA"/>
    <property type="match status" value="1"/>
</dbReference>
<evidence type="ECO:0000256" key="3">
    <source>
        <dbReference type="ARBA" id="ARBA00022840"/>
    </source>
</evidence>
<evidence type="ECO:0000313" key="6">
    <source>
        <dbReference type="Proteomes" id="UP000190285"/>
    </source>
</evidence>
<feature type="domain" description="ABC transporter" evidence="4">
    <location>
        <begin position="2"/>
        <end position="226"/>
    </location>
</feature>
<dbReference type="InterPro" id="IPR003439">
    <property type="entry name" value="ABC_transporter-like_ATP-bd"/>
</dbReference>
<dbReference type="SUPFAM" id="SSF52540">
    <property type="entry name" value="P-loop containing nucleoside triphosphate hydrolases"/>
    <property type="match status" value="1"/>
</dbReference>
<keyword evidence="1" id="KW-0813">Transport</keyword>
<keyword evidence="2" id="KW-0547">Nucleotide-binding</keyword>
<dbReference type="PROSITE" id="PS50893">
    <property type="entry name" value="ABC_TRANSPORTER_2"/>
    <property type="match status" value="1"/>
</dbReference>
<dbReference type="GO" id="GO:0022857">
    <property type="term" value="F:transmembrane transporter activity"/>
    <property type="evidence" value="ECO:0007669"/>
    <property type="project" value="TreeGrafter"/>
</dbReference>
<dbReference type="Pfam" id="PF00005">
    <property type="entry name" value="ABC_tran"/>
    <property type="match status" value="1"/>
</dbReference>
<gene>
    <name evidence="5" type="ORF">SAMN02194393_03073</name>
</gene>
<dbReference type="PROSITE" id="PS00211">
    <property type="entry name" value="ABC_TRANSPORTER_1"/>
    <property type="match status" value="1"/>
</dbReference>
<dbReference type="GO" id="GO:0005524">
    <property type="term" value="F:ATP binding"/>
    <property type="evidence" value="ECO:0007669"/>
    <property type="project" value="UniProtKB-KW"/>
</dbReference>
<reference evidence="5 6" key="1">
    <citation type="submission" date="2017-02" db="EMBL/GenBank/DDBJ databases">
        <authorList>
            <person name="Peterson S.W."/>
        </authorList>
    </citation>
    <scope>NUCLEOTIDE SEQUENCE [LARGE SCALE GENOMIC DNA]</scope>
    <source>
        <strain evidence="5 6">M1</strain>
    </source>
</reference>
<keyword evidence="6" id="KW-1185">Reference proteome</keyword>
<protein>
    <submittedName>
        <fullName evidence="5">Putative ABC transport system ATP-binding protein</fullName>
    </submittedName>
</protein>
<dbReference type="CDD" id="cd03255">
    <property type="entry name" value="ABC_MJ0796_LolCDE_FtsE"/>
    <property type="match status" value="1"/>
</dbReference>
<dbReference type="EMBL" id="FUZT01000007">
    <property type="protein sequence ID" value="SKC76977.1"/>
    <property type="molecule type" value="Genomic_DNA"/>
</dbReference>
<dbReference type="InterPro" id="IPR003593">
    <property type="entry name" value="AAA+_ATPase"/>
</dbReference>
<dbReference type="STRING" id="36842.SAMN02194393_03073"/>
<dbReference type="PANTHER" id="PTHR24220:SF86">
    <property type="entry name" value="ABC TRANSPORTER ABCH.1"/>
    <property type="match status" value="1"/>
</dbReference>
<dbReference type="InterPro" id="IPR015854">
    <property type="entry name" value="ABC_transpr_LolD-like"/>
</dbReference>
<name>A0A1T5LLV2_9FIRM</name>
<evidence type="ECO:0000256" key="2">
    <source>
        <dbReference type="ARBA" id="ARBA00022741"/>
    </source>
</evidence>
<dbReference type="InterPro" id="IPR027417">
    <property type="entry name" value="P-loop_NTPase"/>
</dbReference>
<dbReference type="Gene3D" id="3.40.50.300">
    <property type="entry name" value="P-loop containing nucleotide triphosphate hydrolases"/>
    <property type="match status" value="1"/>
</dbReference>
<evidence type="ECO:0000313" key="5">
    <source>
        <dbReference type="EMBL" id="SKC76977.1"/>
    </source>
</evidence>
<dbReference type="GO" id="GO:0098796">
    <property type="term" value="C:membrane protein complex"/>
    <property type="evidence" value="ECO:0007669"/>
    <property type="project" value="UniProtKB-ARBA"/>
</dbReference>
<dbReference type="GO" id="GO:0016887">
    <property type="term" value="F:ATP hydrolysis activity"/>
    <property type="evidence" value="ECO:0007669"/>
    <property type="project" value="InterPro"/>
</dbReference>
<proteinExistence type="predicted"/>
<dbReference type="FunFam" id="3.40.50.300:FF:000032">
    <property type="entry name" value="Export ABC transporter ATP-binding protein"/>
    <property type="match status" value="1"/>
</dbReference>
<dbReference type="OrthoDB" id="9802264at2"/>
<dbReference type="Proteomes" id="UP000190285">
    <property type="component" value="Unassembled WGS sequence"/>
</dbReference>
<evidence type="ECO:0000256" key="1">
    <source>
        <dbReference type="ARBA" id="ARBA00022448"/>
    </source>
</evidence>
<evidence type="ECO:0000259" key="4">
    <source>
        <dbReference type="PROSITE" id="PS50893"/>
    </source>
</evidence>
<dbReference type="InterPro" id="IPR017911">
    <property type="entry name" value="MacB-like_ATP-bd"/>
</dbReference>
<sequence length="226" mass="25154">MIELKHISKIYQMGKEEFYALNDIDLNINLGDFVAIVGPSGSGKSTLMHIMGGLDKPTKGNVLIEGNDISQFKDKRMAKYRSQHTGFIFQNFNLEPTQSSLENVMMPLIFSGVSKSKRIEMAKRSLEMVGLLNKLNNKPTELSGGQRQRVAIARALVNNPKIIFADEPTGNLDSNSGTQIMELLKDLNNKGYTVIMVTHNVEQAKKANQVITIKDGKIEKVSKNEN</sequence>
<keyword evidence="3 5" id="KW-0067">ATP-binding</keyword>
<dbReference type="AlphaFoldDB" id="A0A1T5LLV2"/>
<accession>A0A1T5LLV2</accession>
<organism evidence="5 6">
    <name type="scientific">Maledivibacter halophilus</name>
    <dbReference type="NCBI Taxonomy" id="36842"/>
    <lineage>
        <taxon>Bacteria</taxon>
        <taxon>Bacillati</taxon>
        <taxon>Bacillota</taxon>
        <taxon>Clostridia</taxon>
        <taxon>Peptostreptococcales</taxon>
        <taxon>Caminicellaceae</taxon>
        <taxon>Maledivibacter</taxon>
    </lineage>
</organism>
<dbReference type="GO" id="GO:0005886">
    <property type="term" value="C:plasma membrane"/>
    <property type="evidence" value="ECO:0007669"/>
    <property type="project" value="TreeGrafter"/>
</dbReference>